<evidence type="ECO:0000256" key="2">
    <source>
        <dbReference type="SAM" id="Phobius"/>
    </source>
</evidence>
<reference evidence="3" key="2">
    <citation type="submission" date="2020-04" db="EMBL/GenBank/DDBJ databases">
        <authorList>
            <person name="Santos R.A.C."/>
            <person name="Steenwyk J.L."/>
            <person name="Rivero-Menendez O."/>
            <person name="Mead M.E."/>
            <person name="Silva L.P."/>
            <person name="Bastos R.W."/>
            <person name="Alastruey-Izquierdo A."/>
            <person name="Goldman G.H."/>
            <person name="Rokas A."/>
        </authorList>
    </citation>
    <scope>NUCLEOTIDE SEQUENCE</scope>
    <source>
        <strain evidence="3">CNM-CM8927</strain>
    </source>
</reference>
<feature type="transmembrane region" description="Helical" evidence="2">
    <location>
        <begin position="425"/>
        <end position="445"/>
    </location>
</feature>
<keyword evidence="2" id="KW-1133">Transmembrane helix</keyword>
<name>A0AAN5YEL8_ASPLE</name>
<reference evidence="3" key="1">
    <citation type="journal article" date="2020" name="bioRxiv">
        <title>Genomic and phenotypic heterogeneity of clinical isolates of the human pathogens Aspergillus fumigatus, Aspergillus lentulus and Aspergillus fumigatiaffinis.</title>
        <authorList>
            <person name="dos Santos R.A.C."/>
            <person name="Steenwyk J.L."/>
            <person name="Rivero-Menendez O."/>
            <person name="Mead M.E."/>
            <person name="Silva L.P."/>
            <person name="Bastos R.W."/>
            <person name="Alastruey-Izquierdo A."/>
            <person name="Goldman G.H."/>
            <person name="Rokas A."/>
        </authorList>
    </citation>
    <scope>NUCLEOTIDE SEQUENCE</scope>
    <source>
        <strain evidence="3">CNM-CM8927</strain>
    </source>
</reference>
<protein>
    <recommendedName>
        <fullName evidence="5">Protein ecm33</fullName>
    </recommendedName>
</protein>
<evidence type="ECO:0000313" key="3">
    <source>
        <dbReference type="EMBL" id="KAF4199892.1"/>
    </source>
</evidence>
<sequence length="492" mass="52981">MFKRCRGKRSSSSWHSVRNVRSALAPWTLQTSHRTRDSIAADNSTDRTRMLSLTRMKHDVGKEQVIREVAAATTCERSHDPSLQNSPAAFQFASSDDLNWFSTHNCTTIDDDITLLGSFNGSLSLPNVTSINGVITYTAPTETFELTSISLPDVLYLGGIDVHLPSSQEIIEVSAPKATAVGTISLAVLSTAAVDFRSLKQATSISLAGNYSSVRLDSLEQVNGNLSILGSDTIATNYLDNEAHGQLPLSFPALKYATFIRFSGVITEFSMPVLETTNIQTRNYLGPSGVSIHNYGATVDLDLPKLRSVGDMLDLQGAISNLSLDSLQSIQGNITVNSSSYLEVNFTSLYSAETIQLNGNITSAGFPSLTGVSRITINTTDPIDCSSFQRAIQRAAPASNSTCNGTGMTGVTSTSGRGLSTRAKVGIAIGVSIAGIIIVGLIIWYEQTMARNYKARAGFHWGPQIPLQDRSRRRSALEDDPPPPYSLHPPPN</sequence>
<organism evidence="3 4">
    <name type="scientific">Aspergillus lentulus</name>
    <dbReference type="NCBI Taxonomy" id="293939"/>
    <lineage>
        <taxon>Eukaryota</taxon>
        <taxon>Fungi</taxon>
        <taxon>Dikarya</taxon>
        <taxon>Ascomycota</taxon>
        <taxon>Pezizomycotina</taxon>
        <taxon>Eurotiomycetes</taxon>
        <taxon>Eurotiomycetidae</taxon>
        <taxon>Eurotiales</taxon>
        <taxon>Aspergillaceae</taxon>
        <taxon>Aspergillus</taxon>
        <taxon>Aspergillus subgen. Fumigati</taxon>
    </lineage>
</organism>
<proteinExistence type="predicted"/>
<keyword evidence="2" id="KW-0812">Transmembrane</keyword>
<gene>
    <name evidence="3" type="ORF">CNMCM8927_004442</name>
</gene>
<dbReference type="AlphaFoldDB" id="A0AAN5YEL8"/>
<feature type="region of interest" description="Disordered" evidence="1">
    <location>
        <begin position="464"/>
        <end position="492"/>
    </location>
</feature>
<comment type="caution">
    <text evidence="3">The sequence shown here is derived from an EMBL/GenBank/DDBJ whole genome shotgun (WGS) entry which is preliminary data.</text>
</comment>
<evidence type="ECO:0000313" key="4">
    <source>
        <dbReference type="Proteomes" id="UP000649114"/>
    </source>
</evidence>
<accession>A0AAN5YEL8</accession>
<dbReference type="Proteomes" id="UP000649114">
    <property type="component" value="Unassembled WGS sequence"/>
</dbReference>
<evidence type="ECO:0008006" key="5">
    <source>
        <dbReference type="Google" id="ProtNLM"/>
    </source>
</evidence>
<feature type="compositionally biased region" description="Pro residues" evidence="1">
    <location>
        <begin position="482"/>
        <end position="492"/>
    </location>
</feature>
<keyword evidence="2" id="KW-0472">Membrane</keyword>
<dbReference type="EMBL" id="JAAAPU010000267">
    <property type="protein sequence ID" value="KAF4199892.1"/>
    <property type="molecule type" value="Genomic_DNA"/>
</dbReference>
<evidence type="ECO:0000256" key="1">
    <source>
        <dbReference type="SAM" id="MobiDB-lite"/>
    </source>
</evidence>